<keyword evidence="2" id="KW-0472">Membrane</keyword>
<dbReference type="Proteomes" id="UP000015100">
    <property type="component" value="Unassembled WGS sequence"/>
</dbReference>
<dbReference type="HOGENOM" id="CLU_043818_0_0_1"/>
<dbReference type="SMART" id="SM00271">
    <property type="entry name" value="DnaJ"/>
    <property type="match status" value="1"/>
</dbReference>
<feature type="domain" description="J" evidence="3">
    <location>
        <begin position="85"/>
        <end position="148"/>
    </location>
</feature>
<evidence type="ECO:0000256" key="1">
    <source>
        <dbReference type="ARBA" id="ARBA00023186"/>
    </source>
</evidence>
<dbReference type="InterPro" id="IPR036869">
    <property type="entry name" value="J_dom_sf"/>
</dbReference>
<evidence type="ECO:0000259" key="3">
    <source>
        <dbReference type="PROSITE" id="PS50076"/>
    </source>
</evidence>
<dbReference type="PANTHER" id="PTHR44360">
    <property type="entry name" value="DNAJ HOMOLOG SUBFAMILY B MEMBER 9"/>
    <property type="match status" value="1"/>
</dbReference>
<feature type="transmembrane region" description="Helical" evidence="2">
    <location>
        <begin position="59"/>
        <end position="80"/>
    </location>
</feature>
<dbReference type="OrthoDB" id="436519at2759"/>
<protein>
    <recommendedName>
        <fullName evidence="3">J domain-containing protein</fullName>
    </recommendedName>
</protein>
<proteinExistence type="predicted"/>
<dbReference type="InterPro" id="IPR051948">
    <property type="entry name" value="Hsp70_co-chaperone_J-domain"/>
</dbReference>
<dbReference type="PANTHER" id="PTHR44360:SF1">
    <property type="entry name" value="DNAJ HOMOLOG SUBFAMILY B MEMBER 9"/>
    <property type="match status" value="1"/>
</dbReference>
<dbReference type="OMA" id="FSAWGRY"/>
<evidence type="ECO:0000256" key="2">
    <source>
        <dbReference type="SAM" id="Phobius"/>
    </source>
</evidence>
<dbReference type="STRING" id="1284197.S8AES0"/>
<dbReference type="Gene3D" id="1.10.287.110">
    <property type="entry name" value="DnaJ domain"/>
    <property type="match status" value="1"/>
</dbReference>
<keyword evidence="2" id="KW-0812">Transmembrane</keyword>
<keyword evidence="5" id="KW-1185">Reference proteome</keyword>
<gene>
    <name evidence="4" type="ORF">H072_4704</name>
</gene>
<dbReference type="SUPFAM" id="SSF46565">
    <property type="entry name" value="Chaperone J-domain"/>
    <property type="match status" value="1"/>
</dbReference>
<dbReference type="CDD" id="cd06257">
    <property type="entry name" value="DnaJ"/>
    <property type="match status" value="1"/>
</dbReference>
<reference evidence="5" key="2">
    <citation type="submission" date="2013-04" db="EMBL/GenBank/DDBJ databases">
        <title>Genomic mechanisms accounting for the adaptation to parasitism in nematode-trapping fungi.</title>
        <authorList>
            <person name="Ahren D.G."/>
        </authorList>
    </citation>
    <scope>NUCLEOTIDE SEQUENCE [LARGE SCALE GENOMIC DNA]</scope>
    <source>
        <strain evidence="5">CBS 200.50</strain>
    </source>
</reference>
<dbReference type="PROSITE" id="PS50076">
    <property type="entry name" value="DNAJ_2"/>
    <property type="match status" value="1"/>
</dbReference>
<accession>S8AES0</accession>
<dbReference type="EMBL" id="AQGS01000244">
    <property type="protein sequence ID" value="EPS41399.1"/>
    <property type="molecule type" value="Genomic_DNA"/>
</dbReference>
<dbReference type="InterPro" id="IPR001623">
    <property type="entry name" value="DnaJ_domain"/>
</dbReference>
<dbReference type="GO" id="GO:0036503">
    <property type="term" value="P:ERAD pathway"/>
    <property type="evidence" value="ECO:0007669"/>
    <property type="project" value="TreeGrafter"/>
</dbReference>
<dbReference type="GO" id="GO:0005783">
    <property type="term" value="C:endoplasmic reticulum"/>
    <property type="evidence" value="ECO:0007669"/>
    <property type="project" value="TreeGrafter"/>
</dbReference>
<dbReference type="AlphaFoldDB" id="S8AES0"/>
<dbReference type="Pfam" id="PF00226">
    <property type="entry name" value="DnaJ"/>
    <property type="match status" value="1"/>
</dbReference>
<keyword evidence="1" id="KW-0143">Chaperone</keyword>
<organism evidence="4 5">
    <name type="scientific">Dactylellina haptotyla (strain CBS 200.50)</name>
    <name type="common">Nematode-trapping fungus</name>
    <name type="synonym">Monacrosporium haptotylum</name>
    <dbReference type="NCBI Taxonomy" id="1284197"/>
    <lineage>
        <taxon>Eukaryota</taxon>
        <taxon>Fungi</taxon>
        <taxon>Dikarya</taxon>
        <taxon>Ascomycota</taxon>
        <taxon>Pezizomycotina</taxon>
        <taxon>Orbiliomycetes</taxon>
        <taxon>Orbiliales</taxon>
        <taxon>Orbiliaceae</taxon>
        <taxon>Dactylellina</taxon>
    </lineage>
</organism>
<sequence>MAPHPSSYSIGPIGSFLGWMFLPNLVAGWIQSFLYRLFTRAGDPMPIPGSPRHARDRKYVYCFVIAAYLMFTMYECWLGIIGQPTFYQMLGVSADADDRLIKKQFRKASIKYHPDKVGPGMEHLFLQYKVAYDVLSDPAKRFAYDRLGPAITLPDWILCKTKFDFLAHAVKVKLPNYTASLIVLVALGTLGILEFGKYWRFLSLACMLLFDYASVSRPYFLVSTKIIHFFTRRTLLPFEQVALGQQVLLSVIIAISQLAPLFHERKPKSTEAQYSEQLDRLMAIATAIRGEAKAGADLEVAPFMKEDGSINRDLKMKMADWLVERRIESEPEMRDAIGRVIAKRRQERGGKS</sequence>
<dbReference type="eggNOG" id="KOG0714">
    <property type="taxonomic scope" value="Eukaryota"/>
</dbReference>
<evidence type="ECO:0000313" key="5">
    <source>
        <dbReference type="Proteomes" id="UP000015100"/>
    </source>
</evidence>
<comment type="caution">
    <text evidence="4">The sequence shown here is derived from an EMBL/GenBank/DDBJ whole genome shotgun (WGS) entry which is preliminary data.</text>
</comment>
<reference evidence="4 5" key="1">
    <citation type="journal article" date="2013" name="PLoS Genet.">
        <title>Genomic mechanisms accounting for the adaptation to parasitism in nematode-trapping fungi.</title>
        <authorList>
            <person name="Meerupati T."/>
            <person name="Andersson K.M."/>
            <person name="Friman E."/>
            <person name="Kumar D."/>
            <person name="Tunlid A."/>
            <person name="Ahren D."/>
        </authorList>
    </citation>
    <scope>NUCLEOTIDE SEQUENCE [LARGE SCALE GENOMIC DNA]</scope>
    <source>
        <strain evidence="4 5">CBS 200.50</strain>
    </source>
</reference>
<dbReference type="GO" id="GO:0051087">
    <property type="term" value="F:protein-folding chaperone binding"/>
    <property type="evidence" value="ECO:0007669"/>
    <property type="project" value="TreeGrafter"/>
</dbReference>
<keyword evidence="2" id="KW-1133">Transmembrane helix</keyword>
<feature type="transmembrane region" description="Helical" evidence="2">
    <location>
        <begin position="16"/>
        <end position="38"/>
    </location>
</feature>
<name>S8AES0_DACHA</name>
<dbReference type="PRINTS" id="PR00625">
    <property type="entry name" value="JDOMAIN"/>
</dbReference>
<dbReference type="GO" id="GO:0051787">
    <property type="term" value="F:misfolded protein binding"/>
    <property type="evidence" value="ECO:0007669"/>
    <property type="project" value="TreeGrafter"/>
</dbReference>
<evidence type="ECO:0000313" key="4">
    <source>
        <dbReference type="EMBL" id="EPS41399.1"/>
    </source>
</evidence>